<dbReference type="eggNOG" id="COG5275">
    <property type="taxonomic scope" value="Bacteria"/>
</dbReference>
<proteinExistence type="predicted"/>
<keyword evidence="1" id="KW-0560">Oxidoreductase</keyword>
<dbReference type="NCBIfam" id="TIGR04482">
    <property type="entry name" value="D_pro_red_PrdD"/>
    <property type="match status" value="1"/>
</dbReference>
<evidence type="ECO:0000313" key="2">
    <source>
        <dbReference type="Proteomes" id="UP000014923"/>
    </source>
</evidence>
<dbReference type="EMBL" id="CAVN010000101">
    <property type="protein sequence ID" value="CDF58814.1"/>
    <property type="molecule type" value="Genomic_DNA"/>
</dbReference>
<gene>
    <name evidence="1" type="ORF">TCEL_01033</name>
</gene>
<dbReference type="AlphaFoldDB" id="R7RRW7"/>
<name>R7RRW7_9CLOT</name>
<dbReference type="RefSeq" id="WP_018663585.1">
    <property type="nucleotide sequence ID" value="NZ_HF952018.1"/>
</dbReference>
<dbReference type="HOGENOM" id="CLU_1081155_0_0_9"/>
<dbReference type="InterPro" id="IPR031000">
    <property type="entry name" value="D_pro_red_PrdD"/>
</dbReference>
<dbReference type="Proteomes" id="UP000014923">
    <property type="component" value="Unassembled WGS sequence"/>
</dbReference>
<protein>
    <submittedName>
        <fullName evidence="1">D-proline reductase, 45 kDa subunit / D-proline reductase, 23 kDa subunit</fullName>
        <ecNumber evidence="1">1.21.4.1</ecNumber>
    </submittedName>
</protein>
<sequence length="254" mass="28280">MEERELRRLVIKAFHIINVKFSTKTFIDLKSKTLFLDENLLQSLNVDREIIKDARLSIIEKDKRNIFVNSILDFSPIATKVLGNLGEGITHVLTGVCCMLTAVDEEGVQVAEFGSSEGILSEQVVFNRAGTPSDEDIIIHLDVTLKKGLGTIRKGPTEAHKLFDLVIQEVRKSLKKLNGKDCDEKHEYVDKVQVGKKRVVIIKQVAGQGAMYDTLFLPNEPAGFEGGRSVIDIGNVPIILTPNEFRDGALRAMH</sequence>
<accession>R7RRW7</accession>
<organism evidence="1 2">
    <name type="scientific">Thermobrachium celere DSM 8682</name>
    <dbReference type="NCBI Taxonomy" id="941824"/>
    <lineage>
        <taxon>Bacteria</taxon>
        <taxon>Bacillati</taxon>
        <taxon>Bacillota</taxon>
        <taxon>Clostridia</taxon>
        <taxon>Eubacteriales</taxon>
        <taxon>Clostridiaceae</taxon>
        <taxon>Thermobrachium</taxon>
    </lineage>
</organism>
<dbReference type="EC" id="1.21.4.1" evidence="1"/>
<comment type="caution">
    <text evidence="1">The sequence shown here is derived from an EMBL/GenBank/DDBJ whole genome shotgun (WGS) entry which is preliminary data.</text>
</comment>
<keyword evidence="2" id="KW-1185">Reference proteome</keyword>
<evidence type="ECO:0000313" key="1">
    <source>
        <dbReference type="EMBL" id="CDF58814.1"/>
    </source>
</evidence>
<dbReference type="GO" id="GO:0050002">
    <property type="term" value="F:D-proline reductase activity"/>
    <property type="evidence" value="ECO:0007669"/>
    <property type="project" value="UniProtKB-EC"/>
</dbReference>
<reference evidence="1" key="1">
    <citation type="submission" date="2013-03" db="EMBL/GenBank/DDBJ databases">
        <title>Draft genome sequence of the hydrogen-ethanol-producing anaerobic alkalithermophilic Caloramator celere.</title>
        <authorList>
            <person name="Ciranna A."/>
            <person name="Larjo A."/>
            <person name="Kivisto A."/>
            <person name="Santala V."/>
            <person name="Roos C."/>
            <person name="Karp M."/>
        </authorList>
    </citation>
    <scope>NUCLEOTIDE SEQUENCE [LARGE SCALE GENOMIC DNA]</scope>
    <source>
        <strain evidence="1">DSM 8682</strain>
    </source>
</reference>
<dbReference type="OrthoDB" id="3651437at2"/>